<evidence type="ECO:0000313" key="2">
    <source>
        <dbReference type="Proteomes" id="UP000245383"/>
    </source>
</evidence>
<keyword evidence="2" id="KW-1185">Reference proteome</keyword>
<proteinExistence type="predicted"/>
<sequence length="137" mass="15083">MVIRASLRLISAPKFINVEIPNNNNSCSWFSNIYSEIDFMHPYKFTSTAFSTLEAVLSPITVLSLISAGCSPCNFNLYTSFFEIKLTAAPLSYWKVEGCPWIVASPTIAATSDFCCPGISTRFIDSCFIRLVGVEGS</sequence>
<dbReference type="AlphaFoldDB" id="A0A2T9XYC5"/>
<protein>
    <submittedName>
        <fullName evidence="1">Uncharacterized protein</fullName>
    </submittedName>
</protein>
<accession>A0A2T9XYC5</accession>
<reference evidence="1 2" key="1">
    <citation type="journal article" date="2018" name="MBio">
        <title>Comparative Genomics Reveals the Core Gene Toolbox for the Fungus-Insect Symbiosis.</title>
        <authorList>
            <person name="Wang Y."/>
            <person name="Stata M."/>
            <person name="Wang W."/>
            <person name="Stajich J.E."/>
            <person name="White M.M."/>
            <person name="Moncalvo J.M."/>
        </authorList>
    </citation>
    <scope>NUCLEOTIDE SEQUENCE [LARGE SCALE GENOMIC DNA]</scope>
    <source>
        <strain evidence="1 2">SWE-8-4</strain>
    </source>
</reference>
<comment type="caution">
    <text evidence="1">The sequence shown here is derived from an EMBL/GenBank/DDBJ whole genome shotgun (WGS) entry which is preliminary data.</text>
</comment>
<dbReference type="EMBL" id="MBFR01000929">
    <property type="protein sequence ID" value="PVU85106.1"/>
    <property type="molecule type" value="Genomic_DNA"/>
</dbReference>
<organism evidence="1 2">
    <name type="scientific">Smittium simulii</name>
    <dbReference type="NCBI Taxonomy" id="133385"/>
    <lineage>
        <taxon>Eukaryota</taxon>
        <taxon>Fungi</taxon>
        <taxon>Fungi incertae sedis</taxon>
        <taxon>Zoopagomycota</taxon>
        <taxon>Kickxellomycotina</taxon>
        <taxon>Harpellomycetes</taxon>
        <taxon>Harpellales</taxon>
        <taxon>Legeriomycetaceae</taxon>
        <taxon>Smittium</taxon>
    </lineage>
</organism>
<gene>
    <name evidence="1" type="ORF">BB561_006982</name>
</gene>
<evidence type="ECO:0000313" key="1">
    <source>
        <dbReference type="EMBL" id="PVU85106.1"/>
    </source>
</evidence>
<name>A0A2T9XYC5_9FUNG</name>
<dbReference type="Proteomes" id="UP000245383">
    <property type="component" value="Unassembled WGS sequence"/>
</dbReference>